<feature type="domain" description="Pyridoxine 5'-phosphate oxidase dimerisation C-terminal" evidence="2">
    <location>
        <begin position="33"/>
        <end position="70"/>
    </location>
</feature>
<comment type="similarity">
    <text evidence="1">Belongs to the pyridoxamine 5'-phosphate oxidase family.</text>
</comment>
<protein>
    <recommendedName>
        <fullName evidence="2">Pyridoxine 5'-phosphate oxidase dimerisation C-terminal domain-containing protein</fullName>
    </recommendedName>
</protein>
<reference evidence="3" key="1">
    <citation type="submission" date="2021-01" db="EMBL/GenBank/DDBJ databases">
        <title>Whole genome shotgun sequence of Dactylosporangium siamense NBRC 106093.</title>
        <authorList>
            <person name="Komaki H."/>
            <person name="Tamura T."/>
        </authorList>
    </citation>
    <scope>NUCLEOTIDE SEQUENCE</scope>
    <source>
        <strain evidence="3">NBRC 106093</strain>
    </source>
</reference>
<dbReference type="InterPro" id="IPR019576">
    <property type="entry name" value="Pyridoxamine_oxidase_dimer_C"/>
</dbReference>
<dbReference type="AlphaFoldDB" id="A0A919PN83"/>
<dbReference type="SUPFAM" id="SSF50475">
    <property type="entry name" value="FMN-binding split barrel"/>
    <property type="match status" value="1"/>
</dbReference>
<keyword evidence="4" id="KW-1185">Reference proteome</keyword>
<organism evidence="3 4">
    <name type="scientific">Dactylosporangium siamense</name>
    <dbReference type="NCBI Taxonomy" id="685454"/>
    <lineage>
        <taxon>Bacteria</taxon>
        <taxon>Bacillati</taxon>
        <taxon>Actinomycetota</taxon>
        <taxon>Actinomycetes</taxon>
        <taxon>Micromonosporales</taxon>
        <taxon>Micromonosporaceae</taxon>
        <taxon>Dactylosporangium</taxon>
    </lineage>
</organism>
<dbReference type="Gene3D" id="2.30.110.10">
    <property type="entry name" value="Electron Transport, Fmn-binding Protein, Chain A"/>
    <property type="match status" value="1"/>
</dbReference>
<dbReference type="RefSeq" id="WP_239135935.1">
    <property type="nucleotide sequence ID" value="NZ_BAAAVW010000009.1"/>
</dbReference>
<gene>
    <name evidence="3" type="ORF">Dsi01nite_033040</name>
</gene>
<dbReference type="EMBL" id="BONQ01000050">
    <property type="protein sequence ID" value="GIG45263.1"/>
    <property type="molecule type" value="Genomic_DNA"/>
</dbReference>
<evidence type="ECO:0000313" key="3">
    <source>
        <dbReference type="EMBL" id="GIG45263.1"/>
    </source>
</evidence>
<comment type="caution">
    <text evidence="3">The sequence shown here is derived from an EMBL/GenBank/DDBJ whole genome shotgun (WGS) entry which is preliminary data.</text>
</comment>
<evidence type="ECO:0000313" key="4">
    <source>
        <dbReference type="Proteomes" id="UP000660611"/>
    </source>
</evidence>
<name>A0A919PN83_9ACTN</name>
<evidence type="ECO:0000259" key="2">
    <source>
        <dbReference type="Pfam" id="PF10590"/>
    </source>
</evidence>
<evidence type="ECO:0000256" key="1">
    <source>
        <dbReference type="ARBA" id="ARBA00007301"/>
    </source>
</evidence>
<dbReference type="Pfam" id="PF10590">
    <property type="entry name" value="PNP_phzG_C"/>
    <property type="match status" value="1"/>
</dbReference>
<accession>A0A919PN83</accession>
<dbReference type="InterPro" id="IPR012349">
    <property type="entry name" value="Split_barrel_FMN-bd"/>
</dbReference>
<dbReference type="Proteomes" id="UP000660611">
    <property type="component" value="Unassembled WGS sequence"/>
</dbReference>
<proteinExistence type="inferred from homology"/>
<sequence>MLADPALLDAELDRARRRLAHDDRAVDETHTIYTVRPKSVEFWQGEEERRHIRLRYRRAGDEWVRDRLWP</sequence>